<dbReference type="CDD" id="cd02440">
    <property type="entry name" value="AdoMet_MTases"/>
    <property type="match status" value="1"/>
</dbReference>
<accession>A0A4V2DD87</accession>
<comment type="caution">
    <text evidence="1">The sequence shown here is derived from an EMBL/GenBank/DDBJ whole genome shotgun (WGS) entry which is preliminary data.</text>
</comment>
<dbReference type="SUPFAM" id="SSF53335">
    <property type="entry name" value="S-adenosyl-L-methionine-dependent methyltransferases"/>
    <property type="match status" value="1"/>
</dbReference>
<dbReference type="GO" id="GO:0032259">
    <property type="term" value="P:methylation"/>
    <property type="evidence" value="ECO:0007669"/>
    <property type="project" value="UniProtKB-KW"/>
</dbReference>
<evidence type="ECO:0000313" key="2">
    <source>
        <dbReference type="Proteomes" id="UP000292085"/>
    </source>
</evidence>
<sequence length="323" mass="34915">MRGSPATGDDMTDTGSRIALRTIADTVAAAWPEHGGFIAKSLAGRSDAVLDVSERLSDAILKLAPDIEGGLPALVADYRFLCEEIVLPEEIHFRRHDSYRLSRFEDANRECYANAPFMNRYMNGLLLSDVLWSNHAHAFAYFVDTYLPRLPAGGRHLEIGPGHGLLLYFAAASGHLSRIAAWDVSPTSIAKTRHALDLLGVTAPVDLTLQDLFAAPAPGEDALFDGIVMSEILEHLEQPVAALQSAARWLVPGGLLWINVPANSPAPDHIFLFEGLDHAQAIAREAGLEVIDAVAFPMSGTTLARAEKHKLSISCSVLARRPG</sequence>
<keyword evidence="2" id="KW-1185">Reference proteome</keyword>
<dbReference type="InterPro" id="IPR029063">
    <property type="entry name" value="SAM-dependent_MTases_sf"/>
</dbReference>
<reference evidence="1 2" key="1">
    <citation type="submission" date="2019-02" db="EMBL/GenBank/DDBJ databases">
        <authorList>
            <person name="Li Y."/>
        </authorList>
    </citation>
    <scope>NUCLEOTIDE SEQUENCE [LARGE SCALE GENOMIC DNA]</scope>
    <source>
        <strain evidence="1 2">3-7</strain>
    </source>
</reference>
<organism evidence="1 2">
    <name type="scientific">Sphingomonas populi</name>
    <dbReference type="NCBI Taxonomy" id="2484750"/>
    <lineage>
        <taxon>Bacteria</taxon>
        <taxon>Pseudomonadati</taxon>
        <taxon>Pseudomonadota</taxon>
        <taxon>Alphaproteobacteria</taxon>
        <taxon>Sphingomonadales</taxon>
        <taxon>Sphingomonadaceae</taxon>
        <taxon>Sphingomonas</taxon>
    </lineage>
</organism>
<dbReference type="AlphaFoldDB" id="A0A4V2DD87"/>
<proteinExistence type="predicted"/>
<protein>
    <submittedName>
        <fullName evidence="1">Class I SAM-dependent methyltransferase</fullName>
    </submittedName>
</protein>
<dbReference type="EMBL" id="SGIS01000017">
    <property type="protein sequence ID" value="RZF64128.1"/>
    <property type="molecule type" value="Genomic_DNA"/>
</dbReference>
<name>A0A4V2DD87_9SPHN</name>
<dbReference type="Gene3D" id="3.40.50.150">
    <property type="entry name" value="Vaccinia Virus protein VP39"/>
    <property type="match status" value="1"/>
</dbReference>
<gene>
    <name evidence="1" type="ORF">EWE75_12315</name>
</gene>
<dbReference type="GO" id="GO:0008168">
    <property type="term" value="F:methyltransferase activity"/>
    <property type="evidence" value="ECO:0007669"/>
    <property type="project" value="UniProtKB-KW"/>
</dbReference>
<dbReference type="OrthoDB" id="7348755at2"/>
<dbReference type="Pfam" id="PF13489">
    <property type="entry name" value="Methyltransf_23"/>
    <property type="match status" value="1"/>
</dbReference>
<keyword evidence="1" id="KW-0808">Transferase</keyword>
<evidence type="ECO:0000313" key="1">
    <source>
        <dbReference type="EMBL" id="RZF64128.1"/>
    </source>
</evidence>
<keyword evidence="1" id="KW-0489">Methyltransferase</keyword>
<dbReference type="Proteomes" id="UP000292085">
    <property type="component" value="Unassembled WGS sequence"/>
</dbReference>
<dbReference type="PANTHER" id="PTHR43861">
    <property type="entry name" value="TRANS-ACONITATE 2-METHYLTRANSFERASE-RELATED"/>
    <property type="match status" value="1"/>
</dbReference>